<feature type="transmembrane region" description="Helical" evidence="7">
    <location>
        <begin position="207"/>
        <end position="228"/>
    </location>
</feature>
<name>A0ABZ1IJS9_9PSEU</name>
<dbReference type="InterPro" id="IPR036259">
    <property type="entry name" value="MFS_trans_sf"/>
</dbReference>
<feature type="domain" description="Major facilitator superfamily (MFS) profile" evidence="8">
    <location>
        <begin position="30"/>
        <end position="457"/>
    </location>
</feature>
<feature type="transmembrane region" description="Helical" evidence="7">
    <location>
        <begin position="366"/>
        <end position="392"/>
    </location>
</feature>
<evidence type="ECO:0000256" key="4">
    <source>
        <dbReference type="ARBA" id="ARBA00022692"/>
    </source>
</evidence>
<dbReference type="InterPro" id="IPR011701">
    <property type="entry name" value="MFS"/>
</dbReference>
<feature type="transmembrane region" description="Helical" evidence="7">
    <location>
        <begin position="431"/>
        <end position="450"/>
    </location>
</feature>
<dbReference type="PANTHER" id="PTHR43045">
    <property type="entry name" value="SHIKIMATE TRANSPORTER"/>
    <property type="match status" value="1"/>
</dbReference>
<feature type="transmembrane region" description="Helical" evidence="7">
    <location>
        <begin position="33"/>
        <end position="59"/>
    </location>
</feature>
<feature type="transmembrane region" description="Helical" evidence="7">
    <location>
        <begin position="337"/>
        <end position="360"/>
    </location>
</feature>
<feature type="transmembrane region" description="Helical" evidence="7">
    <location>
        <begin position="404"/>
        <end position="425"/>
    </location>
</feature>
<evidence type="ECO:0000259" key="8">
    <source>
        <dbReference type="PROSITE" id="PS50850"/>
    </source>
</evidence>
<dbReference type="SUPFAM" id="SSF103473">
    <property type="entry name" value="MFS general substrate transporter"/>
    <property type="match status" value="1"/>
</dbReference>
<feature type="transmembrane region" description="Helical" evidence="7">
    <location>
        <begin position="275"/>
        <end position="300"/>
    </location>
</feature>
<feature type="transmembrane region" description="Helical" evidence="7">
    <location>
        <begin position="103"/>
        <end position="121"/>
    </location>
</feature>
<organism evidence="9 10">
    <name type="scientific">Amycolatopsis rhabdoformis</name>
    <dbReference type="NCBI Taxonomy" id="1448059"/>
    <lineage>
        <taxon>Bacteria</taxon>
        <taxon>Bacillati</taxon>
        <taxon>Actinomycetota</taxon>
        <taxon>Actinomycetes</taxon>
        <taxon>Pseudonocardiales</taxon>
        <taxon>Pseudonocardiaceae</taxon>
        <taxon>Amycolatopsis</taxon>
    </lineage>
</organism>
<comment type="subcellular location">
    <subcellularLocation>
        <location evidence="1">Cell membrane</location>
        <topology evidence="1">Multi-pass membrane protein</topology>
    </subcellularLocation>
</comment>
<keyword evidence="10" id="KW-1185">Reference proteome</keyword>
<gene>
    <name evidence="9" type="ORF">VSH64_21805</name>
</gene>
<evidence type="ECO:0000256" key="3">
    <source>
        <dbReference type="ARBA" id="ARBA00022475"/>
    </source>
</evidence>
<protein>
    <submittedName>
        <fullName evidence="9">MFS transporter</fullName>
    </submittedName>
</protein>
<feature type="transmembrane region" description="Helical" evidence="7">
    <location>
        <begin position="127"/>
        <end position="148"/>
    </location>
</feature>
<evidence type="ECO:0000256" key="1">
    <source>
        <dbReference type="ARBA" id="ARBA00004651"/>
    </source>
</evidence>
<feature type="transmembrane region" description="Helical" evidence="7">
    <location>
        <begin position="306"/>
        <end position="325"/>
    </location>
</feature>
<evidence type="ECO:0000313" key="10">
    <source>
        <dbReference type="Proteomes" id="UP001330812"/>
    </source>
</evidence>
<feature type="transmembrane region" description="Helical" evidence="7">
    <location>
        <begin position="71"/>
        <end position="91"/>
    </location>
</feature>
<dbReference type="Proteomes" id="UP001330812">
    <property type="component" value="Chromosome"/>
</dbReference>
<dbReference type="PANTHER" id="PTHR43045:SF4">
    <property type="entry name" value="TRANSPORTER YDFJ-RELATED"/>
    <property type="match status" value="1"/>
</dbReference>
<dbReference type="PROSITE" id="PS00217">
    <property type="entry name" value="SUGAR_TRANSPORT_2"/>
    <property type="match status" value="1"/>
</dbReference>
<keyword evidence="4 7" id="KW-0812">Transmembrane</keyword>
<dbReference type="EMBL" id="CP142149">
    <property type="protein sequence ID" value="WSE34681.1"/>
    <property type="molecule type" value="Genomic_DNA"/>
</dbReference>
<proteinExistence type="predicted"/>
<keyword evidence="2" id="KW-0813">Transport</keyword>
<reference evidence="9 10" key="1">
    <citation type="journal article" date="2015" name="Int. J. Syst. Evol. Microbiol.">
        <title>Amycolatopsis rhabdoformis sp. nov., an actinomycete isolated from a tropical forest soil.</title>
        <authorList>
            <person name="Souza W.R."/>
            <person name="Silva R.E."/>
            <person name="Goodfellow M."/>
            <person name="Busarakam K."/>
            <person name="Figueiro F.S."/>
            <person name="Ferreira D."/>
            <person name="Rodrigues-Filho E."/>
            <person name="Moraes L.A.B."/>
            <person name="Zucchi T.D."/>
        </authorList>
    </citation>
    <scope>NUCLEOTIDE SEQUENCE [LARGE SCALE GENOMIC DNA]</scope>
    <source>
        <strain evidence="9 10">NCIMB 14900</strain>
    </source>
</reference>
<evidence type="ECO:0000256" key="2">
    <source>
        <dbReference type="ARBA" id="ARBA00022448"/>
    </source>
</evidence>
<evidence type="ECO:0000313" key="9">
    <source>
        <dbReference type="EMBL" id="WSE34681.1"/>
    </source>
</evidence>
<dbReference type="InterPro" id="IPR020846">
    <property type="entry name" value="MFS_dom"/>
</dbReference>
<sequence length="467" mass="49970">MDRTQPAPTAAPASGALPARATMSKQAKRATHAAFFGFGVDYFDIYLPVVALAPAIHFFQPKGIPPTVETTIFYLTFAATLLGRPVGSIIFGGISDRVGRRNATLIAVAGFTVSTFLMAALPGYAQWGYGGIICLLLLRFIGGIFMGGEYTSANPLALEACPAPRRGIVGAYIGGAYPIGYIAISAVTLPLLSFLPGGSAGSAYQEWGWRVPFLVGGLLGVAFFLFFYRSIDESEAWKAEAAKEATATDSAQEKKTPLRALWRDRVVRRRLLQMMLLMTGLWFAVQSVISPVSGLLITYLKQDAGAVTTALLLSNVALFLGYLTFGHLGQRYGRRRLLIISGIGTVVVSVLGFLAMLMILQNGGNFTLAMVLYTVSLVVSISPFGIATVYLIEAFPTRMRASGYGVAYSVSLVIPSFYSFYMLGLSSFMPYIYTPLVLIAIGGVLTTLGAKIGPETRDASLTEVVAA</sequence>
<accession>A0ABZ1IJS9</accession>
<dbReference type="RefSeq" id="WP_326837489.1">
    <property type="nucleotide sequence ID" value="NZ_CP142149.1"/>
</dbReference>
<evidence type="ECO:0000256" key="5">
    <source>
        <dbReference type="ARBA" id="ARBA00022989"/>
    </source>
</evidence>
<feature type="transmembrane region" description="Helical" evidence="7">
    <location>
        <begin position="169"/>
        <end position="195"/>
    </location>
</feature>
<dbReference type="Gene3D" id="1.20.1250.20">
    <property type="entry name" value="MFS general substrate transporter like domains"/>
    <property type="match status" value="1"/>
</dbReference>
<keyword evidence="5 7" id="KW-1133">Transmembrane helix</keyword>
<keyword evidence="6 7" id="KW-0472">Membrane</keyword>
<evidence type="ECO:0000256" key="6">
    <source>
        <dbReference type="ARBA" id="ARBA00023136"/>
    </source>
</evidence>
<dbReference type="PROSITE" id="PS50850">
    <property type="entry name" value="MFS"/>
    <property type="match status" value="1"/>
</dbReference>
<evidence type="ECO:0000256" key="7">
    <source>
        <dbReference type="SAM" id="Phobius"/>
    </source>
</evidence>
<dbReference type="InterPro" id="IPR005829">
    <property type="entry name" value="Sugar_transporter_CS"/>
</dbReference>
<keyword evidence="3" id="KW-1003">Cell membrane</keyword>
<dbReference type="Pfam" id="PF07690">
    <property type="entry name" value="MFS_1"/>
    <property type="match status" value="1"/>
</dbReference>